<feature type="transmembrane region" description="Helical" evidence="1">
    <location>
        <begin position="6"/>
        <end position="30"/>
    </location>
</feature>
<comment type="caution">
    <text evidence="2">The sequence shown here is derived from an EMBL/GenBank/DDBJ whole genome shotgun (WGS) entry which is preliminary data.</text>
</comment>
<proteinExistence type="predicted"/>
<dbReference type="AlphaFoldDB" id="A0A0M0KAB0"/>
<evidence type="ECO:0000313" key="2">
    <source>
        <dbReference type="EMBL" id="KOO35353.1"/>
    </source>
</evidence>
<organism evidence="2 3">
    <name type="scientific">Chrysochromulina tobinii</name>
    <dbReference type="NCBI Taxonomy" id="1460289"/>
    <lineage>
        <taxon>Eukaryota</taxon>
        <taxon>Haptista</taxon>
        <taxon>Haptophyta</taxon>
        <taxon>Prymnesiophyceae</taxon>
        <taxon>Prymnesiales</taxon>
        <taxon>Chrysochromulinaceae</taxon>
        <taxon>Chrysochromulina</taxon>
    </lineage>
</organism>
<evidence type="ECO:0000313" key="3">
    <source>
        <dbReference type="Proteomes" id="UP000037460"/>
    </source>
</evidence>
<protein>
    <submittedName>
        <fullName evidence="2">Multi antimicrobial extrusion family protein</fullName>
    </submittedName>
</protein>
<sequence>MNLGYSRAAAFNSLVTGMGVDVVVTYLFIYRWELGMRGAALVQICIKASRLVVWALLACWFQLGRVMFVFPRNRERLFTLTEARIFVNLSVPAVLSTLSSEFVFELQILALAHIAGLPSKAIAAGAVWVQFAQLCSACQMGWAQATSMRALKLLGAQDRGAPWAYAFMCTLSALLVCVSNLPLLVCTESISAVISNDPEVQRWFGKLLWVLTLHQQTRMSYNNAFSLFNPIGLGYVRLGANLVAFYLLAVPFAFVMAFTDLATHSLLAKMCAVMGATALAQTVLVLFGFGVLACSDWSKLSLIIERRAQSDSQPGASSAQETLPVRLPLRSPDELSPPLIVN</sequence>
<dbReference type="PANTHER" id="PTHR11206">
    <property type="entry name" value="MULTIDRUG RESISTANCE PROTEIN"/>
    <property type="match status" value="1"/>
</dbReference>
<feature type="transmembrane region" description="Helical" evidence="1">
    <location>
        <begin position="238"/>
        <end position="258"/>
    </location>
</feature>
<dbReference type="EMBL" id="JWZX01000899">
    <property type="protein sequence ID" value="KOO35353.1"/>
    <property type="molecule type" value="Genomic_DNA"/>
</dbReference>
<gene>
    <name evidence="2" type="ORF">Ctob_005891</name>
</gene>
<feature type="transmembrane region" description="Helical" evidence="1">
    <location>
        <begin position="278"/>
        <end position="297"/>
    </location>
</feature>
<name>A0A0M0KAB0_9EUKA</name>
<feature type="transmembrane region" description="Helical" evidence="1">
    <location>
        <begin position="51"/>
        <end position="70"/>
    </location>
</feature>
<keyword evidence="1" id="KW-0472">Membrane</keyword>
<keyword evidence="3" id="KW-1185">Reference proteome</keyword>
<keyword evidence="1" id="KW-0812">Transmembrane</keyword>
<reference evidence="3" key="1">
    <citation type="journal article" date="2015" name="PLoS Genet.">
        <title>Genome Sequence and Transcriptome Analyses of Chrysochromulina tobin: Metabolic Tools for Enhanced Algal Fitness in the Prominent Order Prymnesiales (Haptophyceae).</title>
        <authorList>
            <person name="Hovde B.T."/>
            <person name="Deodato C.R."/>
            <person name="Hunsperger H.M."/>
            <person name="Ryken S.A."/>
            <person name="Yost W."/>
            <person name="Jha R.K."/>
            <person name="Patterson J."/>
            <person name="Monnat R.J. Jr."/>
            <person name="Barlow S.B."/>
            <person name="Starkenburg S.R."/>
            <person name="Cattolico R.A."/>
        </authorList>
    </citation>
    <scope>NUCLEOTIDE SEQUENCE</scope>
    <source>
        <strain evidence="3">CCMP291</strain>
    </source>
</reference>
<feature type="transmembrane region" description="Helical" evidence="1">
    <location>
        <begin position="163"/>
        <end position="185"/>
    </location>
</feature>
<dbReference type="OrthoDB" id="2126698at2759"/>
<accession>A0A0M0KAB0</accession>
<dbReference type="Proteomes" id="UP000037460">
    <property type="component" value="Unassembled WGS sequence"/>
</dbReference>
<keyword evidence="1" id="KW-1133">Transmembrane helix</keyword>
<evidence type="ECO:0000256" key="1">
    <source>
        <dbReference type="SAM" id="Phobius"/>
    </source>
</evidence>